<feature type="compositionally biased region" description="Basic residues" evidence="1">
    <location>
        <begin position="116"/>
        <end position="128"/>
    </location>
</feature>
<dbReference type="Proteomes" id="UP000515317">
    <property type="component" value="Chromosome"/>
</dbReference>
<dbReference type="Gene3D" id="3.30.160.20">
    <property type="match status" value="1"/>
</dbReference>
<dbReference type="Pfam" id="PF00472">
    <property type="entry name" value="RF-1"/>
    <property type="match status" value="1"/>
</dbReference>
<sequence length="140" mass="15616">MIRITSSLYLDPAEIRESFVRAAGPGGQNVNKVSTAVQLRFDVGRSPSLPDGVKARLMRLAGSRLTKDGEIVLLARAHRTQERNRQDALARLVDLIRRAATPPKPRQKTKMPIGEKRKRLASKARRGQVKSLRNRPSAED</sequence>
<keyword evidence="3" id="KW-0378">Hydrolase</keyword>
<proteinExistence type="predicted"/>
<protein>
    <submittedName>
        <fullName evidence="3">Aminoacyl-tRNA hydrolase</fullName>
    </submittedName>
</protein>
<dbReference type="GO" id="GO:0003747">
    <property type="term" value="F:translation release factor activity"/>
    <property type="evidence" value="ECO:0007669"/>
    <property type="project" value="InterPro"/>
</dbReference>
<dbReference type="PANTHER" id="PTHR47814:SF1">
    <property type="entry name" value="PEPTIDYL-TRNA HYDROLASE ARFB"/>
    <property type="match status" value="1"/>
</dbReference>
<dbReference type="GO" id="GO:0004045">
    <property type="term" value="F:peptidyl-tRNA hydrolase activity"/>
    <property type="evidence" value="ECO:0007669"/>
    <property type="project" value="TreeGrafter"/>
</dbReference>
<dbReference type="SUPFAM" id="SSF110916">
    <property type="entry name" value="Peptidyl-tRNA hydrolase domain-like"/>
    <property type="match status" value="1"/>
</dbReference>
<evidence type="ECO:0000256" key="1">
    <source>
        <dbReference type="SAM" id="MobiDB-lite"/>
    </source>
</evidence>
<dbReference type="EMBL" id="AP023361">
    <property type="protein sequence ID" value="BCJ92049.1"/>
    <property type="molecule type" value="Genomic_DNA"/>
</dbReference>
<reference evidence="3 4" key="1">
    <citation type="submission" date="2020-08" db="EMBL/GenBank/DDBJ databases">
        <title>Genome sequence of Rhizobiales bacterium strain IZ6.</title>
        <authorList>
            <person name="Nakai R."/>
            <person name="Naganuma T."/>
        </authorList>
    </citation>
    <scope>NUCLEOTIDE SEQUENCE [LARGE SCALE GENOMIC DNA]</scope>
    <source>
        <strain evidence="3 4">IZ6</strain>
    </source>
</reference>
<evidence type="ECO:0000313" key="3">
    <source>
        <dbReference type="EMBL" id="BCJ92049.1"/>
    </source>
</evidence>
<gene>
    <name evidence="3" type="ORF">IZ6_27840</name>
</gene>
<feature type="domain" description="Prokaryotic-type class I peptide chain release factors" evidence="2">
    <location>
        <begin position="21"/>
        <end position="37"/>
    </location>
</feature>
<dbReference type="KEGG" id="tso:IZ6_27840"/>
<dbReference type="RefSeq" id="WP_222875653.1">
    <property type="nucleotide sequence ID" value="NZ_AP023361.1"/>
</dbReference>
<dbReference type="InterPro" id="IPR000352">
    <property type="entry name" value="Pep_chain_release_fac_I"/>
</dbReference>
<dbReference type="AlphaFoldDB" id="A0A6S6QSI3"/>
<feature type="region of interest" description="Disordered" evidence="1">
    <location>
        <begin position="98"/>
        <end position="140"/>
    </location>
</feature>
<dbReference type="NCBIfam" id="NF006718">
    <property type="entry name" value="PRK09256.1"/>
    <property type="match status" value="1"/>
</dbReference>
<evidence type="ECO:0000259" key="2">
    <source>
        <dbReference type="PROSITE" id="PS00745"/>
    </source>
</evidence>
<name>A0A6S6QSI3_9HYPH</name>
<dbReference type="PROSITE" id="PS00745">
    <property type="entry name" value="RF_PROK_I"/>
    <property type="match status" value="1"/>
</dbReference>
<evidence type="ECO:0000313" key="4">
    <source>
        <dbReference type="Proteomes" id="UP000515317"/>
    </source>
</evidence>
<dbReference type="GO" id="GO:0043022">
    <property type="term" value="F:ribosome binding"/>
    <property type="evidence" value="ECO:0007669"/>
    <property type="project" value="TreeGrafter"/>
</dbReference>
<organism evidence="3 4">
    <name type="scientific">Terrihabitans soli</name>
    <dbReference type="NCBI Taxonomy" id="708113"/>
    <lineage>
        <taxon>Bacteria</taxon>
        <taxon>Pseudomonadati</taxon>
        <taxon>Pseudomonadota</taxon>
        <taxon>Alphaproteobacteria</taxon>
        <taxon>Hyphomicrobiales</taxon>
        <taxon>Terrihabitans</taxon>
    </lineage>
</organism>
<keyword evidence="4" id="KW-1185">Reference proteome</keyword>
<dbReference type="PANTHER" id="PTHR47814">
    <property type="entry name" value="PEPTIDYL-TRNA HYDROLASE ARFB"/>
    <property type="match status" value="1"/>
</dbReference>
<dbReference type="GO" id="GO:0072344">
    <property type="term" value="P:rescue of stalled ribosome"/>
    <property type="evidence" value="ECO:0007669"/>
    <property type="project" value="TreeGrafter"/>
</dbReference>
<accession>A0A6S6QSI3</accession>